<feature type="transmembrane region" description="Helical" evidence="1">
    <location>
        <begin position="38"/>
        <end position="57"/>
    </location>
</feature>
<proteinExistence type="predicted"/>
<evidence type="ECO:0000256" key="1">
    <source>
        <dbReference type="SAM" id="Phobius"/>
    </source>
</evidence>
<comment type="caution">
    <text evidence="2">The sequence shown here is derived from an EMBL/GenBank/DDBJ whole genome shotgun (WGS) entry which is preliminary data.</text>
</comment>
<feature type="transmembrane region" description="Helical" evidence="1">
    <location>
        <begin position="110"/>
        <end position="136"/>
    </location>
</feature>
<keyword evidence="3" id="KW-1185">Reference proteome</keyword>
<evidence type="ECO:0008006" key="4">
    <source>
        <dbReference type="Google" id="ProtNLM"/>
    </source>
</evidence>
<keyword evidence="1" id="KW-0812">Transmembrane</keyword>
<protein>
    <recommendedName>
        <fullName evidence="4">ABC transporter permease</fullName>
    </recommendedName>
</protein>
<dbReference type="EMBL" id="BOOU01000036">
    <property type="protein sequence ID" value="GII77460.1"/>
    <property type="molecule type" value="Genomic_DNA"/>
</dbReference>
<feature type="transmembrane region" description="Helical" evidence="1">
    <location>
        <begin position="186"/>
        <end position="205"/>
    </location>
</feature>
<feature type="transmembrane region" description="Helical" evidence="1">
    <location>
        <begin position="234"/>
        <end position="254"/>
    </location>
</feature>
<name>A0A919V4N7_9ACTN</name>
<keyword evidence="1" id="KW-0472">Membrane</keyword>
<feature type="transmembrane region" description="Helical" evidence="1">
    <location>
        <begin position="69"/>
        <end position="89"/>
    </location>
</feature>
<organism evidence="2 3">
    <name type="scientific">Sphaerisporangium rufum</name>
    <dbReference type="NCBI Taxonomy" id="1381558"/>
    <lineage>
        <taxon>Bacteria</taxon>
        <taxon>Bacillati</taxon>
        <taxon>Actinomycetota</taxon>
        <taxon>Actinomycetes</taxon>
        <taxon>Streptosporangiales</taxon>
        <taxon>Streptosporangiaceae</taxon>
        <taxon>Sphaerisporangium</taxon>
    </lineage>
</organism>
<evidence type="ECO:0000313" key="3">
    <source>
        <dbReference type="Proteomes" id="UP000655287"/>
    </source>
</evidence>
<reference evidence="2" key="1">
    <citation type="submission" date="2021-01" db="EMBL/GenBank/DDBJ databases">
        <title>Whole genome shotgun sequence of Sphaerisporangium rufum NBRC 109079.</title>
        <authorList>
            <person name="Komaki H."/>
            <person name="Tamura T."/>
        </authorList>
    </citation>
    <scope>NUCLEOTIDE SEQUENCE</scope>
    <source>
        <strain evidence="2">NBRC 109079</strain>
    </source>
</reference>
<feature type="transmembrane region" description="Helical" evidence="1">
    <location>
        <begin position="156"/>
        <end position="179"/>
    </location>
</feature>
<sequence>MIAIDRRPGTSRASRQASIWCLTTVELRKTSDTRAGTALLAAIAVVAAGRLVAQLFIGEAADRDLTGFFHAAMLPVSLLLPVLGILLVTSEWSQRTAQTTFTLVPHRGRVVLAKAAAAVLLTVLAVAVSLALAALANAVAAPLVEADGSWALDMRTLAYGLLYQLVGVCVGLGVGMLLLNSAAALVVYYILPTVWSLVAGLVESLKAAARWLDLTVTTQPLLAGEMTAEAWRRLGTSFALWGLLPLVLGTIRLLRSEVK</sequence>
<evidence type="ECO:0000313" key="2">
    <source>
        <dbReference type="EMBL" id="GII77460.1"/>
    </source>
</evidence>
<gene>
    <name evidence="2" type="ORF">Sru01_24420</name>
</gene>
<dbReference type="RefSeq" id="WP_203984348.1">
    <property type="nucleotide sequence ID" value="NZ_BOOU01000036.1"/>
</dbReference>
<accession>A0A919V4N7</accession>
<keyword evidence="1" id="KW-1133">Transmembrane helix</keyword>
<dbReference type="AlphaFoldDB" id="A0A919V4N7"/>
<dbReference type="Proteomes" id="UP000655287">
    <property type="component" value="Unassembled WGS sequence"/>
</dbReference>